<evidence type="ECO:0000313" key="1">
    <source>
        <dbReference type="EMBL" id="QHU35420.1"/>
    </source>
</evidence>
<name>A0A6C0LYG1_9ZZZZ</name>
<dbReference type="AlphaFoldDB" id="A0A6C0LYG1"/>
<reference evidence="1" key="1">
    <citation type="journal article" date="2020" name="Nature">
        <title>Giant virus diversity and host interactions through global metagenomics.</title>
        <authorList>
            <person name="Schulz F."/>
            <person name="Roux S."/>
            <person name="Paez-Espino D."/>
            <person name="Jungbluth S."/>
            <person name="Walsh D.A."/>
            <person name="Denef V.J."/>
            <person name="McMahon K.D."/>
            <person name="Konstantinidis K.T."/>
            <person name="Eloe-Fadrosh E.A."/>
            <person name="Kyrpides N.C."/>
            <person name="Woyke T."/>
        </authorList>
    </citation>
    <scope>NUCLEOTIDE SEQUENCE</scope>
    <source>
        <strain evidence="1">GVMAG-S-1017745-26</strain>
    </source>
</reference>
<sequence>MDNFKNLYLLKKMFQVLNINISSINNITGLEINRDLLLSPYVREQYLTLIPKAKSIYKSSKLTSLHKNCSIKQKNHSINFLRQILKCNNLKLQPKTISLGYTKNGKKIIKRSYTIINTNSSNLDQDIEIKNCLNDIIQNISN</sequence>
<proteinExistence type="predicted"/>
<dbReference type="EMBL" id="MN740591">
    <property type="protein sequence ID" value="QHU35420.1"/>
    <property type="molecule type" value="Genomic_DNA"/>
</dbReference>
<organism evidence="1">
    <name type="scientific">viral metagenome</name>
    <dbReference type="NCBI Taxonomy" id="1070528"/>
    <lineage>
        <taxon>unclassified sequences</taxon>
        <taxon>metagenomes</taxon>
        <taxon>organismal metagenomes</taxon>
    </lineage>
</organism>
<accession>A0A6C0LYG1</accession>
<protein>
    <submittedName>
        <fullName evidence="1">Uncharacterized protein</fullName>
    </submittedName>
</protein>